<dbReference type="Proteomes" id="UP001652700">
    <property type="component" value="Unplaced"/>
</dbReference>
<dbReference type="AlphaFoldDB" id="A0A6P7FB43"/>
<feature type="chain" id="PRO_5028229461" evidence="1">
    <location>
        <begin position="18"/>
        <end position="426"/>
    </location>
</feature>
<dbReference type="GeneID" id="114328199"/>
<name>A0A6P7FB43_DIAVI</name>
<dbReference type="SUPFAM" id="SSF53649">
    <property type="entry name" value="Alkaline phosphatase-like"/>
    <property type="match status" value="1"/>
</dbReference>
<dbReference type="CDD" id="cd16018">
    <property type="entry name" value="Enpp"/>
    <property type="match status" value="1"/>
</dbReference>
<evidence type="ECO:0000313" key="2">
    <source>
        <dbReference type="EnsemblMetazoa" id="XP_028132786.1"/>
    </source>
</evidence>
<protein>
    <submittedName>
        <fullName evidence="4">Bis(5'-adenosyl)-triphosphatase enpp4-like</fullName>
    </submittedName>
</protein>
<accession>A0A6P7FB43</accession>
<feature type="signal peptide" evidence="1">
    <location>
        <begin position="1"/>
        <end position="17"/>
    </location>
</feature>
<proteinExistence type="predicted"/>
<dbReference type="RefSeq" id="XP_028132786.1">
    <property type="nucleotide sequence ID" value="XM_028276985.1"/>
</dbReference>
<dbReference type="Gene3D" id="3.40.720.10">
    <property type="entry name" value="Alkaline Phosphatase, subunit A"/>
    <property type="match status" value="1"/>
</dbReference>
<keyword evidence="1" id="KW-0732">Signal</keyword>
<dbReference type="Gene3D" id="3.30.1360.180">
    <property type="match status" value="1"/>
</dbReference>
<dbReference type="EnsemblMetazoa" id="XM_028276985.2">
    <property type="protein sequence ID" value="XP_028132786.1"/>
    <property type="gene ID" value="LOC114328199"/>
</dbReference>
<organism evidence="4">
    <name type="scientific">Diabrotica virgifera virgifera</name>
    <name type="common">western corn rootworm</name>
    <dbReference type="NCBI Taxonomy" id="50390"/>
    <lineage>
        <taxon>Eukaryota</taxon>
        <taxon>Metazoa</taxon>
        <taxon>Ecdysozoa</taxon>
        <taxon>Arthropoda</taxon>
        <taxon>Hexapoda</taxon>
        <taxon>Insecta</taxon>
        <taxon>Pterygota</taxon>
        <taxon>Neoptera</taxon>
        <taxon>Endopterygota</taxon>
        <taxon>Coleoptera</taxon>
        <taxon>Polyphaga</taxon>
        <taxon>Cucujiformia</taxon>
        <taxon>Chrysomeloidea</taxon>
        <taxon>Chrysomelidae</taxon>
        <taxon>Galerucinae</taxon>
        <taxon>Diabroticina</taxon>
        <taxon>Diabroticites</taxon>
        <taxon>Diabrotica</taxon>
    </lineage>
</organism>
<dbReference type="KEGG" id="dvv:114328199"/>
<dbReference type="GO" id="GO:0016787">
    <property type="term" value="F:hydrolase activity"/>
    <property type="evidence" value="ECO:0007669"/>
    <property type="project" value="UniProtKB-ARBA"/>
</dbReference>
<sequence length="426" mass="49252">MILKIILSCSILNVVWCISRHPILIIISYDAFRYNLFDTKLLPNMENLRKAGTYADYMTNIFPTKTFPNHYSIATGVFAETHGVIGASYLDAATQKVVKKVEEMFHYNEDVVPIWRWNEAQGDGRYSASFMWPGSDFPYQGKDITYNQKFARNFTHVQKVDKMLSWLTDPVKPANLVMLYIEGIDYPAHVYGSNSAQFMEELKKLDTLTKYIEDQLIKHNLSERANVVQLSDHGILSVPVQKVINVTQYMKPGTYTLLGSSPIFQIYPKKGFEPELYNSLKEGSRQNGHFKVYRKRSFPRRWHYKNNTRTPDLLVMADVGYGLEDLINDHIKYGKRHNLTLTNSTEFGVHGYDNNVEAMRPFFMARGPRIKKQHQVPPFRSVDLYNLFTQILEIPKRPTNGSMWHIVDILRDSALPKETNENTSVS</sequence>
<evidence type="ECO:0000256" key="1">
    <source>
        <dbReference type="SAM" id="SignalP"/>
    </source>
</evidence>
<dbReference type="PANTHER" id="PTHR10151">
    <property type="entry name" value="ECTONUCLEOTIDE PYROPHOSPHATASE/PHOSPHODIESTERASE"/>
    <property type="match status" value="1"/>
</dbReference>
<dbReference type="Pfam" id="PF01663">
    <property type="entry name" value="Phosphodiest"/>
    <property type="match status" value="1"/>
</dbReference>
<dbReference type="InParanoid" id="A0A6P7FB43"/>
<evidence type="ECO:0000313" key="3">
    <source>
        <dbReference type="Proteomes" id="UP001652700"/>
    </source>
</evidence>
<reference evidence="4" key="1">
    <citation type="submission" date="2025-04" db="UniProtKB">
        <authorList>
            <consortium name="RefSeq"/>
        </authorList>
    </citation>
    <scope>IDENTIFICATION</scope>
    <source>
        <tissue evidence="4">Whole insect</tissue>
    </source>
</reference>
<dbReference type="OrthoDB" id="415411at2759"/>
<gene>
    <name evidence="4" type="primary">LOC114328199</name>
</gene>
<keyword evidence="3" id="KW-1185">Reference proteome</keyword>
<reference evidence="2" key="2">
    <citation type="submission" date="2025-05" db="UniProtKB">
        <authorList>
            <consortium name="EnsemblMetazoa"/>
        </authorList>
    </citation>
    <scope>IDENTIFICATION</scope>
</reference>
<evidence type="ECO:0000313" key="4">
    <source>
        <dbReference type="RefSeq" id="XP_028132786.1"/>
    </source>
</evidence>
<dbReference type="PANTHER" id="PTHR10151:SF120">
    <property type="entry name" value="BIS(5'-ADENOSYL)-TRIPHOSPHATASE"/>
    <property type="match status" value="1"/>
</dbReference>
<dbReference type="InterPro" id="IPR017850">
    <property type="entry name" value="Alkaline_phosphatase_core_sf"/>
</dbReference>
<dbReference type="InterPro" id="IPR002591">
    <property type="entry name" value="Phosphodiest/P_Trfase"/>
</dbReference>